<keyword evidence="4" id="KW-1185">Reference proteome</keyword>
<dbReference type="RefSeq" id="WP_109649490.1">
    <property type="nucleotide sequence ID" value="NZ_JACWLN010000001.1"/>
</dbReference>
<evidence type="ECO:0000313" key="3">
    <source>
        <dbReference type="Proteomes" id="UP000245667"/>
    </source>
</evidence>
<dbReference type="OrthoDB" id="9796689at2"/>
<evidence type="ECO:0000313" key="4">
    <source>
        <dbReference type="Proteomes" id="UP000651837"/>
    </source>
</evidence>
<reference evidence="1 4" key="2">
    <citation type="submission" date="2020-07" db="EMBL/GenBank/DDBJ databases">
        <title>The draft genome sequence of Maribacter polysiphoniae KCTC 22021.</title>
        <authorList>
            <person name="Mu L."/>
        </authorList>
    </citation>
    <scope>NUCLEOTIDE SEQUENCE [LARGE SCALE GENOMIC DNA]</scope>
    <source>
        <strain evidence="1 4">KCTC 22021</strain>
    </source>
</reference>
<evidence type="ECO:0008006" key="5">
    <source>
        <dbReference type="Google" id="ProtNLM"/>
    </source>
</evidence>
<dbReference type="Gene3D" id="2.160.20.10">
    <property type="entry name" value="Single-stranded right-handed beta-helix, Pectin lyase-like"/>
    <property type="match status" value="1"/>
</dbReference>
<dbReference type="SUPFAM" id="SSF51126">
    <property type="entry name" value="Pectin lyase-like"/>
    <property type="match status" value="2"/>
</dbReference>
<dbReference type="InterPro" id="IPR006626">
    <property type="entry name" value="PbH1"/>
</dbReference>
<dbReference type="Proteomes" id="UP000651837">
    <property type="component" value="Unassembled WGS sequence"/>
</dbReference>
<name>A0A316E4G0_9FLAO</name>
<gene>
    <name evidence="1" type="ORF">HZY62_02305</name>
    <name evidence="2" type="ORF">LX92_01335</name>
</gene>
<sequence length="601" mass="65793">MKKQKITILIGVFILAWSCSHDDSPNAPKKNDPKVDPINNECECNDGIDNDGDGLVDWSNDLGCTGIDDCTEGGLATGSLENGWTVIEPASDTRIYYVSSSEGNDQNDGESPVTPKKTIASAMALARDHSSDWVLLKRGDVFNESLVIKSGALINEPFVVASYGDSKERPLLKTGGNPGIPQVLSFQNIIVSGIAFYAHTRNPQTNEFVSYSGSPGFYFFRKADNPGNNLTIEDCAFDFYENNIVQGEQPPQNISIRRNIITNNYSDNAHSQGIYMAFCESVLIEGNVFDHNGWLVQAIPPFNNAEAGGQATFFNHNFYGTSLHNATFKGNFFSRGSSIGTKFTADNGPGSASAITLEDNLYVDGEIGISMGGNDPIASYRFKDIGIVNNVMLNIGRSKPTTRGLAWYLDIDDWDTGNVQNNLFLNQPDAQIGNTFAIRVSGVSKDVTIQDNTIYNLRSGLPLLGSIDSNSDKSNILFKKNTVVASNFNAVLMGFPTNVSNYTFSQNSYYSFLTTDKWFQIGTTYASLATWENLTNDGASSTLPAFNSPDRTLEVYQTSVGGSASIDGFMTAIMKQSKFNWNTDYDVPTINTWFREGFKVN</sequence>
<proteinExistence type="predicted"/>
<dbReference type="AlphaFoldDB" id="A0A316E4G0"/>
<dbReference type="SMART" id="SM00710">
    <property type="entry name" value="PbH1"/>
    <property type="match status" value="5"/>
</dbReference>
<comment type="caution">
    <text evidence="2">The sequence shown here is derived from an EMBL/GenBank/DDBJ whole genome shotgun (WGS) entry which is preliminary data.</text>
</comment>
<dbReference type="InterPro" id="IPR011050">
    <property type="entry name" value="Pectin_lyase_fold/virulence"/>
</dbReference>
<protein>
    <recommendedName>
        <fullName evidence="5">Parallel beta helix pectate lyase-like protein</fullName>
    </recommendedName>
</protein>
<dbReference type="EMBL" id="JACWLN010000001">
    <property type="protein sequence ID" value="MBD1259404.1"/>
    <property type="molecule type" value="Genomic_DNA"/>
</dbReference>
<accession>A0A316E4G0</accession>
<dbReference type="EMBL" id="QGGQ01000002">
    <property type="protein sequence ID" value="PWK24966.1"/>
    <property type="molecule type" value="Genomic_DNA"/>
</dbReference>
<dbReference type="InterPro" id="IPR012334">
    <property type="entry name" value="Pectin_lyas_fold"/>
</dbReference>
<dbReference type="Proteomes" id="UP000245667">
    <property type="component" value="Unassembled WGS sequence"/>
</dbReference>
<reference evidence="2 3" key="1">
    <citation type="submission" date="2018-05" db="EMBL/GenBank/DDBJ databases">
        <title>Genomic Encyclopedia of Archaeal and Bacterial Type Strains, Phase II (KMG-II): from individual species to whole genera.</title>
        <authorList>
            <person name="Goeker M."/>
        </authorList>
    </citation>
    <scope>NUCLEOTIDE SEQUENCE [LARGE SCALE GENOMIC DNA]</scope>
    <source>
        <strain evidence="2 3">DSM 23514</strain>
    </source>
</reference>
<organism evidence="2 3">
    <name type="scientific">Maribacter polysiphoniae</name>
    <dbReference type="NCBI Taxonomy" id="429344"/>
    <lineage>
        <taxon>Bacteria</taxon>
        <taxon>Pseudomonadati</taxon>
        <taxon>Bacteroidota</taxon>
        <taxon>Flavobacteriia</taxon>
        <taxon>Flavobacteriales</taxon>
        <taxon>Flavobacteriaceae</taxon>
        <taxon>Maribacter</taxon>
    </lineage>
</organism>
<evidence type="ECO:0000313" key="1">
    <source>
        <dbReference type="EMBL" id="MBD1259404.1"/>
    </source>
</evidence>
<evidence type="ECO:0000313" key="2">
    <source>
        <dbReference type="EMBL" id="PWK24966.1"/>
    </source>
</evidence>